<dbReference type="Proteomes" id="UP000321776">
    <property type="component" value="Unassembled WGS sequence"/>
</dbReference>
<dbReference type="InterPro" id="IPR028208">
    <property type="entry name" value="Effector_pro_NleD-like"/>
</dbReference>
<sequence>MDAIARPQPYLICVPGYPVKHCYAATSITSRARNRAPPRCAYFDASLSHNSQVIHVAMLAAHRRVAMSSQIRRSGSTPSDHAISAPSTSSAGQATNPATSPAANPASPAKARLPAGKLSALSSFSKTMKEKTSRPVIPPTGEMVTTTTKWNGVVIRTRPGDSKAFPRQVNAALDEIASKPAGKQLLQEIENHQGNDQFGYKVAIMPQASGKRQTLFGRPRTYADGNVTRSASDEKASTPGEGAASSIKWNPQQTVTPDGTRPPFIGLAHEMIHAHNNLKGESSLISKPSGSTDGMGAQGPGEIAQKKTSRPVNPKVEDENKVVGLGKYADSAAYPLTENTIRKEHGLAPRQEYSGLDE</sequence>
<feature type="region of interest" description="Disordered" evidence="1">
    <location>
        <begin position="69"/>
        <end position="144"/>
    </location>
</feature>
<name>A0A5C6V3J9_9BURK</name>
<proteinExistence type="predicted"/>
<organism evidence="2 3">
    <name type="scientific">Paraburkholderia azotifigens</name>
    <dbReference type="NCBI Taxonomy" id="2057004"/>
    <lineage>
        <taxon>Bacteria</taxon>
        <taxon>Pseudomonadati</taxon>
        <taxon>Pseudomonadota</taxon>
        <taxon>Betaproteobacteria</taxon>
        <taxon>Burkholderiales</taxon>
        <taxon>Burkholderiaceae</taxon>
        <taxon>Paraburkholderia</taxon>
    </lineage>
</organism>
<evidence type="ECO:0000313" key="2">
    <source>
        <dbReference type="EMBL" id="TXC79534.1"/>
    </source>
</evidence>
<evidence type="ECO:0008006" key="4">
    <source>
        <dbReference type="Google" id="ProtNLM"/>
    </source>
</evidence>
<feature type="region of interest" description="Disordered" evidence="1">
    <location>
        <begin position="218"/>
        <end position="256"/>
    </location>
</feature>
<feature type="compositionally biased region" description="Polar residues" evidence="1">
    <location>
        <begin position="69"/>
        <end position="93"/>
    </location>
</feature>
<protein>
    <recommendedName>
        <fullName evidence="4">Effector protein</fullName>
    </recommendedName>
</protein>
<accession>A0A5C6V3J9</accession>
<dbReference type="Gene3D" id="3.90.1240.10">
    <property type="entry name" value="Metalloproteases ('zincins'), catalytic domain like"/>
    <property type="match status" value="1"/>
</dbReference>
<evidence type="ECO:0000313" key="3">
    <source>
        <dbReference type="Proteomes" id="UP000321776"/>
    </source>
</evidence>
<feature type="compositionally biased region" description="Low complexity" evidence="1">
    <location>
        <begin position="94"/>
        <end position="109"/>
    </location>
</feature>
<feature type="region of interest" description="Disordered" evidence="1">
    <location>
        <begin position="288"/>
        <end position="320"/>
    </location>
</feature>
<gene>
    <name evidence="2" type="ORF">FRZ40_34725</name>
</gene>
<comment type="caution">
    <text evidence="2">The sequence shown here is derived from an EMBL/GenBank/DDBJ whole genome shotgun (WGS) entry which is preliminary data.</text>
</comment>
<reference evidence="2 3" key="1">
    <citation type="journal article" date="2018" name="Int. J. Syst. Evol. Microbiol.">
        <title>Paraburkholderia azotifigens sp. nov., a nitrogen-fixing bacterium isolated from paddy soil.</title>
        <authorList>
            <person name="Choi G.M."/>
            <person name="Im W.T."/>
        </authorList>
    </citation>
    <scope>NUCLEOTIDE SEQUENCE [LARGE SCALE GENOMIC DNA]</scope>
    <source>
        <strain evidence="2 3">NF 2-5-3</strain>
    </source>
</reference>
<dbReference type="Pfam" id="PF14891">
    <property type="entry name" value="Peptidase_M91"/>
    <property type="match status" value="1"/>
</dbReference>
<dbReference type="EMBL" id="VOQS01000005">
    <property type="protein sequence ID" value="TXC79534.1"/>
    <property type="molecule type" value="Genomic_DNA"/>
</dbReference>
<evidence type="ECO:0000256" key="1">
    <source>
        <dbReference type="SAM" id="MobiDB-lite"/>
    </source>
</evidence>
<feature type="compositionally biased region" description="Polar residues" evidence="1">
    <location>
        <begin position="247"/>
        <end position="256"/>
    </location>
</feature>
<dbReference type="AlphaFoldDB" id="A0A5C6V3J9"/>